<evidence type="ECO:0000313" key="2">
    <source>
        <dbReference type="EMBL" id="KAF5842255.1"/>
    </source>
</evidence>
<reference evidence="2" key="1">
    <citation type="submission" date="2017-08" db="EMBL/GenBank/DDBJ databases">
        <authorList>
            <person name="Polle J.E."/>
            <person name="Barry K."/>
            <person name="Cushman J."/>
            <person name="Schmutz J."/>
            <person name="Tran D."/>
            <person name="Hathwaick L.T."/>
            <person name="Yim W.C."/>
            <person name="Jenkins J."/>
            <person name="Mckie-Krisberg Z.M."/>
            <person name="Prochnik S."/>
            <person name="Lindquist E."/>
            <person name="Dockter R.B."/>
            <person name="Adam C."/>
            <person name="Molina H."/>
            <person name="Bunkerborg J."/>
            <person name="Jin E."/>
            <person name="Buchheim M."/>
            <person name="Magnuson J."/>
        </authorList>
    </citation>
    <scope>NUCLEOTIDE SEQUENCE</scope>
    <source>
        <strain evidence="2">CCAP 19/18</strain>
    </source>
</reference>
<dbReference type="Proteomes" id="UP000815325">
    <property type="component" value="Unassembled WGS sequence"/>
</dbReference>
<feature type="chain" id="PRO_5045985318" description="Secreted protein" evidence="1">
    <location>
        <begin position="19"/>
        <end position="185"/>
    </location>
</feature>
<proteinExistence type="predicted"/>
<evidence type="ECO:0000256" key="1">
    <source>
        <dbReference type="SAM" id="SignalP"/>
    </source>
</evidence>
<gene>
    <name evidence="2" type="ORF">DUNSADRAFT_8318</name>
</gene>
<keyword evidence="3" id="KW-1185">Reference proteome</keyword>
<keyword evidence="1" id="KW-0732">Signal</keyword>
<accession>A0ABQ7H5W1</accession>
<dbReference type="EMBL" id="MU069465">
    <property type="protein sequence ID" value="KAF5842255.1"/>
    <property type="molecule type" value="Genomic_DNA"/>
</dbReference>
<evidence type="ECO:0000313" key="3">
    <source>
        <dbReference type="Proteomes" id="UP000815325"/>
    </source>
</evidence>
<sequence>MGSAWGCTSSCCTTTAHALLMAEAVLQMCMWYTVMLAQCGACQCCLRAKQKAMPLPCFRVFPTIARLWQECNAVHWKEGRKEVLPLYMPTRASERLFIVLAQKVHTCKHPPLCRARASKKPGMSTKCTSRTAKHEKRCSPVQVKRRCETPCSGSSHYRAVCPIQGAKDYGTHPVPVFHLDVEWST</sequence>
<name>A0ABQ7H5W1_DUNSA</name>
<feature type="signal peptide" evidence="1">
    <location>
        <begin position="1"/>
        <end position="18"/>
    </location>
</feature>
<organism evidence="2 3">
    <name type="scientific">Dunaliella salina</name>
    <name type="common">Green alga</name>
    <name type="synonym">Protococcus salinus</name>
    <dbReference type="NCBI Taxonomy" id="3046"/>
    <lineage>
        <taxon>Eukaryota</taxon>
        <taxon>Viridiplantae</taxon>
        <taxon>Chlorophyta</taxon>
        <taxon>core chlorophytes</taxon>
        <taxon>Chlorophyceae</taxon>
        <taxon>CS clade</taxon>
        <taxon>Chlamydomonadales</taxon>
        <taxon>Dunaliellaceae</taxon>
        <taxon>Dunaliella</taxon>
    </lineage>
</organism>
<evidence type="ECO:0008006" key="4">
    <source>
        <dbReference type="Google" id="ProtNLM"/>
    </source>
</evidence>
<comment type="caution">
    <text evidence="2">The sequence shown here is derived from an EMBL/GenBank/DDBJ whole genome shotgun (WGS) entry which is preliminary data.</text>
</comment>
<protein>
    <recommendedName>
        <fullName evidence="4">Secreted protein</fullName>
    </recommendedName>
</protein>